<dbReference type="InterPro" id="IPR025877">
    <property type="entry name" value="MobA-like_NTP_Trfase"/>
</dbReference>
<dbReference type="Pfam" id="PF12804">
    <property type="entry name" value="NTP_transf_3"/>
    <property type="match status" value="1"/>
</dbReference>
<name>A0ABV6Q7F2_9FLAO</name>
<accession>A0ABV6Q7F2</accession>
<evidence type="ECO:0000313" key="2">
    <source>
        <dbReference type="EMBL" id="MFC0604205.1"/>
    </source>
</evidence>
<dbReference type="SUPFAM" id="SSF53448">
    <property type="entry name" value="Nucleotide-diphospho-sugar transferases"/>
    <property type="match status" value="1"/>
</dbReference>
<proteinExistence type="predicted"/>
<dbReference type="Proteomes" id="UP001589832">
    <property type="component" value="Unassembled WGS sequence"/>
</dbReference>
<dbReference type="RefSeq" id="WP_386061425.1">
    <property type="nucleotide sequence ID" value="NZ_JBHLTQ010000003.1"/>
</dbReference>
<dbReference type="Gene3D" id="3.90.550.10">
    <property type="entry name" value="Spore Coat Polysaccharide Biosynthesis Protein SpsA, Chain A"/>
    <property type="match status" value="1"/>
</dbReference>
<gene>
    <name evidence="2" type="ORF">ACFFGA_06545</name>
</gene>
<protein>
    <submittedName>
        <fullName evidence="2">NTP transferase domain-containing protein</fullName>
    </submittedName>
</protein>
<reference evidence="2 3" key="1">
    <citation type="submission" date="2024-09" db="EMBL/GenBank/DDBJ databases">
        <authorList>
            <person name="Sun Q."/>
            <person name="Mori K."/>
        </authorList>
    </citation>
    <scope>NUCLEOTIDE SEQUENCE [LARGE SCALE GENOMIC DNA]</scope>
    <source>
        <strain evidence="2 3">NCAIM B.02481</strain>
    </source>
</reference>
<evidence type="ECO:0000259" key="1">
    <source>
        <dbReference type="Pfam" id="PF12804"/>
    </source>
</evidence>
<keyword evidence="3" id="KW-1185">Reference proteome</keyword>
<dbReference type="PANTHER" id="PTHR43777">
    <property type="entry name" value="MOLYBDENUM COFACTOR CYTIDYLYLTRANSFERASE"/>
    <property type="match status" value="1"/>
</dbReference>
<keyword evidence="2" id="KW-0808">Transferase</keyword>
<evidence type="ECO:0000313" key="3">
    <source>
        <dbReference type="Proteomes" id="UP001589832"/>
    </source>
</evidence>
<dbReference type="CDD" id="cd04182">
    <property type="entry name" value="GT_2_like_f"/>
    <property type="match status" value="1"/>
</dbReference>
<organism evidence="2 3">
    <name type="scientific">Winogradskyella pulchriflava</name>
    <dbReference type="NCBI Taxonomy" id="1110688"/>
    <lineage>
        <taxon>Bacteria</taxon>
        <taxon>Pseudomonadati</taxon>
        <taxon>Bacteroidota</taxon>
        <taxon>Flavobacteriia</taxon>
        <taxon>Flavobacteriales</taxon>
        <taxon>Flavobacteriaceae</taxon>
        <taxon>Winogradskyella</taxon>
    </lineage>
</organism>
<sequence>MSNIAILILAAGSSSRMKIPKQLLPVGNKTLLGLTLENALNSKANNVHLVLGANSEEIKNSIKDISVNIILNPNYNKGLSTSIIEGVKHIQSKSYDAVVIMLADQPRLDTSYINQLMDAFDENPEHIIASKYSNVFGVPAIFPKSAFEQLLKLKGDKGAKTFLNSEKAKVIAINTTEFKDIDTPKDYKDFLESL</sequence>
<dbReference type="InterPro" id="IPR029044">
    <property type="entry name" value="Nucleotide-diphossugar_trans"/>
</dbReference>
<dbReference type="EMBL" id="JBHLTQ010000003">
    <property type="protein sequence ID" value="MFC0604205.1"/>
    <property type="molecule type" value="Genomic_DNA"/>
</dbReference>
<dbReference type="PANTHER" id="PTHR43777:SF1">
    <property type="entry name" value="MOLYBDENUM COFACTOR CYTIDYLYLTRANSFERASE"/>
    <property type="match status" value="1"/>
</dbReference>
<comment type="caution">
    <text evidence="2">The sequence shown here is derived from an EMBL/GenBank/DDBJ whole genome shotgun (WGS) entry which is preliminary data.</text>
</comment>
<feature type="domain" description="MobA-like NTP transferase" evidence="1">
    <location>
        <begin position="7"/>
        <end position="166"/>
    </location>
</feature>
<dbReference type="GO" id="GO:0016740">
    <property type="term" value="F:transferase activity"/>
    <property type="evidence" value="ECO:0007669"/>
    <property type="project" value="UniProtKB-KW"/>
</dbReference>